<dbReference type="Gene3D" id="1.25.10.10">
    <property type="entry name" value="Leucine-rich Repeat Variant"/>
    <property type="match status" value="2"/>
</dbReference>
<dbReference type="GO" id="GO:0030686">
    <property type="term" value="C:90S preribosome"/>
    <property type="evidence" value="ECO:0007669"/>
    <property type="project" value="TreeGrafter"/>
</dbReference>
<dbReference type="InterPro" id="IPR056473">
    <property type="entry name" value="HEAT_Utp10/HEAT1"/>
</dbReference>
<dbReference type="GO" id="GO:0034455">
    <property type="term" value="C:t-UTP complex"/>
    <property type="evidence" value="ECO:0007669"/>
    <property type="project" value="TreeGrafter"/>
</dbReference>
<evidence type="ECO:0000256" key="4">
    <source>
        <dbReference type="ARBA" id="ARBA00022517"/>
    </source>
</evidence>
<keyword evidence="6 9" id="KW-0539">Nucleus</keyword>
<evidence type="ECO:0000256" key="8">
    <source>
        <dbReference type="PROSITE-ProRule" id="PRU00103"/>
    </source>
</evidence>
<protein>
    <recommendedName>
        <fullName evidence="3 9">U3 small nucleolar RNA-associated protein 10</fullName>
    </recommendedName>
</protein>
<dbReference type="PANTHER" id="PTHR13457:SF1">
    <property type="entry name" value="HEAT REPEAT-CONTAINING PROTEIN 1"/>
    <property type="match status" value="1"/>
</dbReference>
<comment type="similarity">
    <text evidence="2 9">Belongs to the HEATR1/UTP10 family.</text>
</comment>
<dbReference type="InterPro" id="IPR021133">
    <property type="entry name" value="HEAT_type_2"/>
</dbReference>
<dbReference type="GO" id="GO:0000462">
    <property type="term" value="P:maturation of SSU-rRNA from tricistronic rRNA transcript (SSU-rRNA, 5.8S rRNA, LSU-rRNA)"/>
    <property type="evidence" value="ECO:0007669"/>
    <property type="project" value="TreeGrafter"/>
</dbReference>
<dbReference type="InterPro" id="IPR016024">
    <property type="entry name" value="ARM-type_fold"/>
</dbReference>
<dbReference type="Pfam" id="PF08146">
    <property type="entry name" value="BP28CT"/>
    <property type="match status" value="1"/>
</dbReference>
<evidence type="ECO:0000256" key="7">
    <source>
        <dbReference type="ARBA" id="ARBA00023274"/>
    </source>
</evidence>
<dbReference type="InterPro" id="IPR040191">
    <property type="entry name" value="UTP10"/>
</dbReference>
<dbReference type="PANTHER" id="PTHR13457">
    <property type="entry name" value="BAP28"/>
    <property type="match status" value="1"/>
</dbReference>
<dbReference type="PROSITE" id="PS50077">
    <property type="entry name" value="HEAT_REPEAT"/>
    <property type="match status" value="1"/>
</dbReference>
<name>A0A8H6B6N7_DEKBR</name>
<comment type="caution">
    <text evidence="11">The sequence shown here is derived from an EMBL/GenBank/DDBJ whole genome shotgun (WGS) entry which is preliminary data.</text>
</comment>
<dbReference type="EMBL" id="JABCYN010000057">
    <property type="protein sequence ID" value="KAF6005764.1"/>
    <property type="molecule type" value="Genomic_DNA"/>
</dbReference>
<keyword evidence="4 9" id="KW-0690">Ribosome biogenesis</keyword>
<evidence type="ECO:0000313" key="11">
    <source>
        <dbReference type="EMBL" id="KAF6005764.1"/>
    </source>
</evidence>
<organism evidence="11 12">
    <name type="scientific">Dekkera bruxellensis</name>
    <name type="common">Brettanomyces custersii</name>
    <dbReference type="NCBI Taxonomy" id="5007"/>
    <lineage>
        <taxon>Eukaryota</taxon>
        <taxon>Fungi</taxon>
        <taxon>Dikarya</taxon>
        <taxon>Ascomycota</taxon>
        <taxon>Saccharomycotina</taxon>
        <taxon>Pichiomycetes</taxon>
        <taxon>Pichiales</taxon>
        <taxon>Pichiaceae</taxon>
        <taxon>Brettanomyces</taxon>
    </lineage>
</organism>
<keyword evidence="5 9" id="KW-0698">rRNA processing</keyword>
<evidence type="ECO:0000256" key="9">
    <source>
        <dbReference type="RuleBase" id="RU367065"/>
    </source>
</evidence>
<comment type="subcellular location">
    <subcellularLocation>
        <location evidence="1 9">Nucleus</location>
        <location evidence="1 9">Nucleolus</location>
    </subcellularLocation>
</comment>
<dbReference type="Pfam" id="PF23243">
    <property type="entry name" value="HEAT_HEATR1"/>
    <property type="match status" value="1"/>
</dbReference>
<gene>
    <name evidence="11" type="ORF">HII12_005339</name>
</gene>
<feature type="repeat" description="HEAT" evidence="8">
    <location>
        <begin position="1707"/>
        <end position="1745"/>
    </location>
</feature>
<dbReference type="SUPFAM" id="SSF48371">
    <property type="entry name" value="ARM repeat"/>
    <property type="match status" value="1"/>
</dbReference>
<accession>A0A8H6B6N7</accession>
<dbReference type="Pfam" id="PF12397">
    <property type="entry name" value="U3snoRNP10"/>
    <property type="match status" value="1"/>
</dbReference>
<evidence type="ECO:0000256" key="3">
    <source>
        <dbReference type="ARBA" id="ARBA00015399"/>
    </source>
</evidence>
<dbReference type="SMART" id="SM01036">
    <property type="entry name" value="BP28CT"/>
    <property type="match status" value="1"/>
</dbReference>
<dbReference type="GO" id="GO:0045943">
    <property type="term" value="P:positive regulation of transcription by RNA polymerase I"/>
    <property type="evidence" value="ECO:0007669"/>
    <property type="project" value="TreeGrafter"/>
</dbReference>
<dbReference type="InterPro" id="IPR022125">
    <property type="entry name" value="U3snoRNP10_N"/>
</dbReference>
<evidence type="ECO:0000313" key="12">
    <source>
        <dbReference type="Proteomes" id="UP000568158"/>
    </source>
</evidence>
<reference evidence="11 12" key="1">
    <citation type="journal article" date="2020" name="Appl. Microbiol. Biotechnol.">
        <title>Targeted gene deletion in Brettanomyces bruxellensis with an expression-free CRISPR-Cas9 system.</title>
        <authorList>
            <person name="Varela C."/>
            <person name="Bartel C."/>
            <person name="Onetto C."/>
            <person name="Borneman A."/>
        </authorList>
    </citation>
    <scope>NUCLEOTIDE SEQUENCE [LARGE SCALE GENOMIC DNA]</scope>
    <source>
        <strain evidence="11 12">AWRI1613</strain>
    </source>
</reference>
<dbReference type="InterPro" id="IPR011989">
    <property type="entry name" value="ARM-like"/>
</dbReference>
<evidence type="ECO:0000256" key="1">
    <source>
        <dbReference type="ARBA" id="ARBA00004604"/>
    </source>
</evidence>
<proteinExistence type="inferred from homology"/>
<dbReference type="Proteomes" id="UP000568158">
    <property type="component" value="Unassembled WGS sequence"/>
</dbReference>
<evidence type="ECO:0000256" key="5">
    <source>
        <dbReference type="ARBA" id="ARBA00022552"/>
    </source>
</evidence>
<comment type="function">
    <text evidence="9">Involved in nucleolar processing of pre-18S ribosomal RNA.</text>
</comment>
<evidence type="ECO:0000256" key="6">
    <source>
        <dbReference type="ARBA" id="ARBA00023242"/>
    </source>
</evidence>
<evidence type="ECO:0000259" key="10">
    <source>
        <dbReference type="SMART" id="SM01036"/>
    </source>
</evidence>
<feature type="domain" description="BP28 C-terminal" evidence="10">
    <location>
        <begin position="1471"/>
        <end position="1616"/>
    </location>
</feature>
<dbReference type="GO" id="GO:0030515">
    <property type="term" value="F:snoRNA binding"/>
    <property type="evidence" value="ECO:0007669"/>
    <property type="project" value="TreeGrafter"/>
</dbReference>
<comment type="subunit">
    <text evidence="9">Component of the ribosomal small subunit (SSU) processome.</text>
</comment>
<evidence type="ECO:0000256" key="2">
    <source>
        <dbReference type="ARBA" id="ARBA00010559"/>
    </source>
</evidence>
<sequence length="1747" mass="196686">MSLQDQLTQIHQNSRAVALDRYRKEKLHSISFLYDRTYAATQDYESIFSESLVALDKLEILDSRFSKFRDTIFSEFSLRIDREAQTKEQEENLGKTIDAFLSMLSPYWHLAISVKAAEWPLRRFSMNIYNSEYLLLCSLPYYDQPIFERMLYVIPVLPPMFQWLQGFKRSGKCPTNSTIKRAFCDETFLNLYSKFLIKEVSHSNVYRRELVFFTSMLIMAIASLSASNSKELSNVIALSLEASSALMDSTGNESKISAYTILAVISSAVPLSRDVIVASIDTILTTLNGKLTASALKCILKLYQTIQTDSLDALPLSVFNKLPDSLLKDYQDIIFSTGMNGSFLTAYIRAALKAQSIIIEVVDVLDSVQNFNITTKAFSLIEEDALNEAQFRKIVNKAHLTVSDLELLLHATILDRNAEDETFVDAEEDNEVESFDSVSGNITEGKPEDYQSLVSDTVSFLSSDKQTAQTFFQLRDIYFKSIQTYSFETFLQQGLKDEDQRISFLLRVASEEGAPIRARTLALSMVKKCINSIGDTILTYSIIPIVCTFLLDTNARLRCSAVEIIDCMSSKKSNNAQNFCLPYIYDGTKTKKVAMLSPKDGYLLLQALQKEEDVFKIDSGSFLSSFGTILGSKKLGQVFLAFFAAHSLENGIPDIKRKLMRITAAGCNAVKKASGPVEVFGSFISNYIASRAEWIERCGYTNCGFNSFEDDVLNLISVKDFNQNALLFLEQALTSPYKHLSVAAQSKMLQVFSTIPFDCQMHLINCVLENGLNDKNTTFYDPADLLEEMNLNSKLLVELFKGSVLSNSAQPQTNIPKRRRASSASARHAMREMGVSSLARQHLQKLTVLLDVLYHFSTLKNFNPSVQLLEPLFTILDDLETLGIDGKLPVLYAQETLASCMVNLIHKISDNHIHVDDISSIRADIVVSSIRSSDSPQVQNKLLLVVAALASFVPEIVLHSVMPIFTFMGAHTIRQDDEFSSQVVEETIRCVVPALASTAKSGMDEEIDFLLTSFVSAFPHIPRHRRVKLFTTLATTLGSHLSMHLILFLCGQQYAAAYSKHSMDSCTALVDFSSTFLQRFNSAEQIDAARKYLDLWKMIPEDPVEKDSKMYSNLTTRVVFSPSILLMNKSELYNLRRGLVSYLRHSLVDFKGSNGYSRLRIVIASEFLHEENVDRNLKVFSALIGDLLSLVDEYSGNVEDEEIIKKLYKLLANILSFLPLKYYVDSASRILKSASSSVRTIRHLTTLTGTKFEFEEIDDPHAREGIEEIVPILLHLIESNADLEISQSSFDTIASLLRRFGEKLDTSLFKSVMNVAIGKFGLLSMHSPELVVSSINCLTSIVLIEGVKIIGYFPKFVPPIYQIFESLVKSSDEDTSRLGETAILVLFATLIRKIPNFLIPEVENFESVVFRSNLASLQVRSSVLMSIVDSADSKAVLSAMCNLWNGVSSLDASTIGLFLSALEATINKLERKVAISESTVFTRFFLDALEFKSKTNFDINTANRIESTIDKCGIDYVLKLNDKSFRPLFASIVRWAFDEEKGEVHDRSLRLQSFFKFFNKLQEQLQSIITTYYSYLLDSVEQLLRDFSESRLEDIPLRRLVLISLATSFKYDQIGFWQSSTRFDAVSIALCSQLSNVEDKIGKHLIKAITTLVKVAGSDEHNKAVNTLLMSHMKTECKPREKYWTVRVLKSIYKKVGENWLSLLPQLVPLIAELLEDDDESVEAEVRTGLAKVIEQVMGEPLDRYLE</sequence>
<dbReference type="InterPro" id="IPR012954">
    <property type="entry name" value="BP28_C_dom"/>
</dbReference>
<keyword evidence="7 9" id="KW-0687">Ribonucleoprotein</keyword>
<dbReference type="GO" id="GO:0032040">
    <property type="term" value="C:small-subunit processome"/>
    <property type="evidence" value="ECO:0007669"/>
    <property type="project" value="TreeGrafter"/>
</dbReference>